<evidence type="ECO:0000313" key="2">
    <source>
        <dbReference type="Proteomes" id="UP000076871"/>
    </source>
</evidence>
<dbReference type="AlphaFoldDB" id="A0A165DW45"/>
<reference evidence="1 2" key="1">
    <citation type="journal article" date="2016" name="Mol. Biol. Evol.">
        <title>Comparative Genomics of Early-Diverging Mushroom-Forming Fungi Provides Insights into the Origins of Lignocellulose Decay Capabilities.</title>
        <authorList>
            <person name="Nagy L.G."/>
            <person name="Riley R."/>
            <person name="Tritt A."/>
            <person name="Adam C."/>
            <person name="Daum C."/>
            <person name="Floudas D."/>
            <person name="Sun H."/>
            <person name="Yadav J.S."/>
            <person name="Pangilinan J."/>
            <person name="Larsson K.H."/>
            <person name="Matsuura K."/>
            <person name="Barry K."/>
            <person name="Labutti K."/>
            <person name="Kuo R."/>
            <person name="Ohm R.A."/>
            <person name="Bhattacharya S.S."/>
            <person name="Shirouzu T."/>
            <person name="Yoshinaga Y."/>
            <person name="Martin F.M."/>
            <person name="Grigoriev I.V."/>
            <person name="Hibbett D.S."/>
        </authorList>
    </citation>
    <scope>NUCLEOTIDE SEQUENCE [LARGE SCALE GENOMIC DNA]</scope>
    <source>
        <strain evidence="1 2">93-53</strain>
    </source>
</reference>
<dbReference type="GeneID" id="63818643"/>
<dbReference type="InParanoid" id="A0A165DW45"/>
<organism evidence="1 2">
    <name type="scientific">Laetiporus sulphureus 93-53</name>
    <dbReference type="NCBI Taxonomy" id="1314785"/>
    <lineage>
        <taxon>Eukaryota</taxon>
        <taxon>Fungi</taxon>
        <taxon>Dikarya</taxon>
        <taxon>Basidiomycota</taxon>
        <taxon>Agaricomycotina</taxon>
        <taxon>Agaricomycetes</taxon>
        <taxon>Polyporales</taxon>
        <taxon>Laetiporus</taxon>
    </lineage>
</organism>
<name>A0A165DW45_9APHY</name>
<protein>
    <submittedName>
        <fullName evidence="1">Uncharacterized protein</fullName>
    </submittedName>
</protein>
<evidence type="ECO:0000313" key="1">
    <source>
        <dbReference type="EMBL" id="KZT05749.1"/>
    </source>
</evidence>
<dbReference type="Proteomes" id="UP000076871">
    <property type="component" value="Unassembled WGS sequence"/>
</dbReference>
<gene>
    <name evidence="1" type="ORF">LAESUDRAFT_213280</name>
</gene>
<sequence>MSPPKMRSGRYLRCSMYRRSLGCFPRESREEAPALARMKRYAMSVKGCWPRAPYRESIEPRMAIAYYSGALERPPNCHRDAF</sequence>
<accession>A0A165DW45</accession>
<proteinExistence type="predicted"/>
<keyword evidence="2" id="KW-1185">Reference proteome</keyword>
<dbReference type="EMBL" id="KV427628">
    <property type="protein sequence ID" value="KZT05749.1"/>
    <property type="molecule type" value="Genomic_DNA"/>
</dbReference>
<dbReference type="RefSeq" id="XP_040763489.1">
    <property type="nucleotide sequence ID" value="XM_040901611.1"/>
</dbReference>